<dbReference type="CDD" id="cd00093">
    <property type="entry name" value="HTH_XRE"/>
    <property type="match status" value="1"/>
</dbReference>
<sequence>MPEAPFSSPITILSASLRRERERMGLSVSELAKRAGVAKSTLSQIEAGIGNPGLETLWSLAMALEIQVTRLIAPARPPIQVLRAGEGMALASEQANYVATLLAVCPAGMQRDMYRLVAQPGKPRVSIPHPSGTAEHVVICHGRARVGPLNQTVELGPGDYASYPADETHIFEALVPDTSAVMLMEHP</sequence>
<dbReference type="InterPro" id="IPR010982">
    <property type="entry name" value="Lambda_DNA-bd_dom_sf"/>
</dbReference>
<dbReference type="Gene3D" id="2.60.120.10">
    <property type="entry name" value="Jelly Rolls"/>
    <property type="match status" value="1"/>
</dbReference>
<dbReference type="OrthoDB" id="73827at2"/>
<dbReference type="Gene3D" id="1.10.260.40">
    <property type="entry name" value="lambda repressor-like DNA-binding domains"/>
    <property type="match status" value="1"/>
</dbReference>
<dbReference type="InterPro" id="IPR014710">
    <property type="entry name" value="RmlC-like_jellyroll"/>
</dbReference>
<evidence type="ECO:0000313" key="6">
    <source>
        <dbReference type="Proteomes" id="UP000292039"/>
    </source>
</evidence>
<dbReference type="PROSITE" id="PS50943">
    <property type="entry name" value="HTH_CROC1"/>
    <property type="match status" value="1"/>
</dbReference>
<keyword evidence="1 3" id="KW-0238">DNA-binding</keyword>
<dbReference type="GO" id="GO:0005829">
    <property type="term" value="C:cytosol"/>
    <property type="evidence" value="ECO:0007669"/>
    <property type="project" value="TreeGrafter"/>
</dbReference>
<keyword evidence="5" id="KW-1185">Reference proteome</keyword>
<dbReference type="InterPro" id="IPR011051">
    <property type="entry name" value="RmlC_Cupin_sf"/>
</dbReference>
<dbReference type="Proteomes" id="UP000292039">
    <property type="component" value="Unassembled WGS sequence"/>
</dbReference>
<name>A0A171KTJ1_9BURK</name>
<dbReference type="GO" id="GO:0003677">
    <property type="term" value="F:DNA binding"/>
    <property type="evidence" value="ECO:0007669"/>
    <property type="project" value="UniProtKB-KW"/>
</dbReference>
<comment type="caution">
    <text evidence="3">The sequence shown here is derived from an EMBL/GenBank/DDBJ whole genome shotgun (WGS) entry which is preliminary data.</text>
</comment>
<dbReference type="STRING" id="206506.AAV32_07785"/>
<dbReference type="CDD" id="cd02209">
    <property type="entry name" value="cupin_XRE_C"/>
    <property type="match status" value="1"/>
</dbReference>
<dbReference type="EMBL" id="SGWZ01000004">
    <property type="protein sequence ID" value="RZS67377.1"/>
    <property type="molecule type" value="Genomic_DNA"/>
</dbReference>
<dbReference type="PANTHER" id="PTHR46797">
    <property type="entry name" value="HTH-TYPE TRANSCRIPTIONAL REGULATOR"/>
    <property type="match status" value="1"/>
</dbReference>
<dbReference type="Proteomes" id="UP000078084">
    <property type="component" value="Unassembled WGS sequence"/>
</dbReference>
<reference evidence="3 5" key="1">
    <citation type="submission" date="2015-04" db="EMBL/GenBank/DDBJ databases">
        <title>Genome sequence of Kerstersia gyiorum CG1.</title>
        <authorList>
            <person name="Greninger A.L."/>
            <person name="Kozyreva V."/>
            <person name="Chaturvedi V."/>
        </authorList>
    </citation>
    <scope>NUCLEOTIDE SEQUENCE [LARGE SCALE GENOMIC DNA]</scope>
    <source>
        <strain evidence="3 5">CG1</strain>
    </source>
</reference>
<dbReference type="SUPFAM" id="SSF47413">
    <property type="entry name" value="lambda repressor-like DNA-binding domains"/>
    <property type="match status" value="1"/>
</dbReference>
<dbReference type="Pfam" id="PF01381">
    <property type="entry name" value="HTH_3"/>
    <property type="match status" value="1"/>
</dbReference>
<protein>
    <submittedName>
        <fullName evidence="3">DNA-binding protein</fullName>
    </submittedName>
    <submittedName>
        <fullName evidence="4">XRE family transcriptional regulator</fullName>
    </submittedName>
</protein>
<gene>
    <name evidence="3" type="ORF">AAV32_07785</name>
    <name evidence="4" type="ORF">EV679_2596</name>
</gene>
<organism evidence="3 5">
    <name type="scientific">Kerstersia gyiorum</name>
    <dbReference type="NCBI Taxonomy" id="206506"/>
    <lineage>
        <taxon>Bacteria</taxon>
        <taxon>Pseudomonadati</taxon>
        <taxon>Pseudomonadota</taxon>
        <taxon>Betaproteobacteria</taxon>
        <taxon>Burkholderiales</taxon>
        <taxon>Alcaligenaceae</taxon>
        <taxon>Kerstersia</taxon>
    </lineage>
</organism>
<proteinExistence type="predicted"/>
<dbReference type="PATRIC" id="fig|206506.3.peg.1665"/>
<feature type="domain" description="HTH cro/C1-type" evidence="2">
    <location>
        <begin position="17"/>
        <end position="71"/>
    </location>
</feature>
<evidence type="ECO:0000259" key="2">
    <source>
        <dbReference type="PROSITE" id="PS50943"/>
    </source>
</evidence>
<dbReference type="EMBL" id="LBNE01000003">
    <property type="protein sequence ID" value="KKO72208.1"/>
    <property type="molecule type" value="Genomic_DNA"/>
</dbReference>
<accession>A0A171KTJ1</accession>
<reference evidence="4 6" key="2">
    <citation type="submission" date="2019-02" db="EMBL/GenBank/DDBJ databases">
        <title>Genomic Encyclopedia of Type Strains, Phase IV (KMG-IV): sequencing the most valuable type-strain genomes for metagenomic binning, comparative biology and taxonomic classification.</title>
        <authorList>
            <person name="Goeker M."/>
        </authorList>
    </citation>
    <scope>NUCLEOTIDE SEQUENCE [LARGE SCALE GENOMIC DNA]</scope>
    <source>
        <strain evidence="4 6">DSM 16618</strain>
    </source>
</reference>
<dbReference type="PANTHER" id="PTHR46797:SF1">
    <property type="entry name" value="METHYLPHOSPHONATE SYNTHASE"/>
    <property type="match status" value="1"/>
</dbReference>
<evidence type="ECO:0000256" key="1">
    <source>
        <dbReference type="ARBA" id="ARBA00023125"/>
    </source>
</evidence>
<dbReference type="AlphaFoldDB" id="A0A171KTJ1"/>
<evidence type="ECO:0000313" key="3">
    <source>
        <dbReference type="EMBL" id="KKO72208.1"/>
    </source>
</evidence>
<dbReference type="InterPro" id="IPR001387">
    <property type="entry name" value="Cro/C1-type_HTH"/>
</dbReference>
<evidence type="ECO:0000313" key="5">
    <source>
        <dbReference type="Proteomes" id="UP000078084"/>
    </source>
</evidence>
<evidence type="ECO:0000313" key="4">
    <source>
        <dbReference type="EMBL" id="RZS67377.1"/>
    </source>
</evidence>
<dbReference type="SUPFAM" id="SSF51182">
    <property type="entry name" value="RmlC-like cupins"/>
    <property type="match status" value="1"/>
</dbReference>
<dbReference type="RefSeq" id="WP_068369957.1">
    <property type="nucleotide sequence ID" value="NZ_CBCSEB010000019.1"/>
</dbReference>
<dbReference type="SMART" id="SM00530">
    <property type="entry name" value="HTH_XRE"/>
    <property type="match status" value="1"/>
</dbReference>
<dbReference type="InterPro" id="IPR050807">
    <property type="entry name" value="TransReg_Diox_bact_type"/>
</dbReference>
<dbReference type="GO" id="GO:0003700">
    <property type="term" value="F:DNA-binding transcription factor activity"/>
    <property type="evidence" value="ECO:0007669"/>
    <property type="project" value="TreeGrafter"/>
</dbReference>